<sequence length="211" mass="23117">MSTIVIVIMIVVFVAVVAAVLYIGPGRGGGVGRGGLKRRFGPEYDRVVEHHDGDTKAAERELGERVKRHGSLESRPLPAEARERYMAHWTGLQEQFVESPQKAVAEADQLIAALAHDRGFPDGSQFDEQADALSVHHAGQVDGYRLVHRSAQGDGGNTEELRAAMLKARDLFDELIAERPQDRERRLPQGESKAKAPVLPERRQANGKGSA</sequence>
<comment type="caution">
    <text evidence="3">The sequence shown here is derived from an EMBL/GenBank/DDBJ whole genome shotgun (WGS) entry which is preliminary data.</text>
</comment>
<evidence type="ECO:0000313" key="3">
    <source>
        <dbReference type="EMBL" id="MBO0516584.1"/>
    </source>
</evidence>
<dbReference type="RefSeq" id="WP_206968469.1">
    <property type="nucleotide sequence ID" value="NZ_BAAAJJ010000006.1"/>
</dbReference>
<keyword evidence="2" id="KW-1133">Transmembrane helix</keyword>
<keyword evidence="2" id="KW-0472">Membrane</keyword>
<evidence type="ECO:0000256" key="1">
    <source>
        <dbReference type="SAM" id="MobiDB-lite"/>
    </source>
</evidence>
<dbReference type="Proteomes" id="UP000664167">
    <property type="component" value="Unassembled WGS sequence"/>
</dbReference>
<gene>
    <name evidence="3" type="ORF">J0695_33150</name>
</gene>
<proteinExistence type="predicted"/>
<evidence type="ECO:0000256" key="2">
    <source>
        <dbReference type="SAM" id="Phobius"/>
    </source>
</evidence>
<accession>A0A939FDZ0</accession>
<evidence type="ECO:0000313" key="4">
    <source>
        <dbReference type="Proteomes" id="UP000664167"/>
    </source>
</evidence>
<reference evidence="3" key="1">
    <citation type="submission" date="2021-03" db="EMBL/GenBank/DDBJ databases">
        <title>Streptomyces poriferae sp. nov., a novel marine sponge-derived Actinobacteria species with anti-MRSA activity.</title>
        <authorList>
            <person name="Sandoval-Powers M."/>
            <person name="Kralova S."/>
            <person name="Nguyen G.-S."/>
            <person name="Fawwal D."/>
            <person name="Degnes K."/>
            <person name="Klinkenberg G."/>
            <person name="Sletta H."/>
            <person name="Wentzel A."/>
            <person name="Liles M.R."/>
        </authorList>
    </citation>
    <scope>NUCLEOTIDE SEQUENCE</scope>
    <source>
        <strain evidence="3">DSM 41794</strain>
    </source>
</reference>
<evidence type="ECO:0008006" key="5">
    <source>
        <dbReference type="Google" id="ProtNLM"/>
    </source>
</evidence>
<feature type="compositionally biased region" description="Basic and acidic residues" evidence="1">
    <location>
        <begin position="177"/>
        <end position="204"/>
    </location>
</feature>
<feature type="region of interest" description="Disordered" evidence="1">
    <location>
        <begin position="177"/>
        <end position="211"/>
    </location>
</feature>
<name>A0A939FDZ0_9ACTN</name>
<organism evidence="3 4">
    <name type="scientific">Streptomyces beijiangensis</name>
    <dbReference type="NCBI Taxonomy" id="163361"/>
    <lineage>
        <taxon>Bacteria</taxon>
        <taxon>Bacillati</taxon>
        <taxon>Actinomycetota</taxon>
        <taxon>Actinomycetes</taxon>
        <taxon>Kitasatosporales</taxon>
        <taxon>Streptomycetaceae</taxon>
        <taxon>Streptomyces</taxon>
    </lineage>
</organism>
<protein>
    <recommendedName>
        <fullName evidence="5">Secreted protein</fullName>
    </recommendedName>
</protein>
<keyword evidence="2" id="KW-0812">Transmembrane</keyword>
<dbReference type="AlphaFoldDB" id="A0A939FDZ0"/>
<feature type="transmembrane region" description="Helical" evidence="2">
    <location>
        <begin position="6"/>
        <end position="24"/>
    </location>
</feature>
<keyword evidence="4" id="KW-1185">Reference proteome</keyword>
<dbReference type="EMBL" id="JAFLRJ010000417">
    <property type="protein sequence ID" value="MBO0516584.1"/>
    <property type="molecule type" value="Genomic_DNA"/>
</dbReference>